<dbReference type="InterPro" id="IPR006182">
    <property type="entry name" value="FliF_N_dom"/>
</dbReference>
<dbReference type="PIRSF" id="PIRSF004862">
    <property type="entry name" value="FliF"/>
    <property type="match status" value="1"/>
</dbReference>
<dbReference type="Gene3D" id="3.30.300.30">
    <property type="match status" value="1"/>
</dbReference>
<keyword evidence="13" id="KW-0966">Cell projection</keyword>
<evidence type="ECO:0000256" key="1">
    <source>
        <dbReference type="ARBA" id="ARBA00004117"/>
    </source>
</evidence>
<feature type="region of interest" description="Disordered" evidence="9">
    <location>
        <begin position="289"/>
        <end position="319"/>
    </location>
</feature>
<evidence type="ECO:0000256" key="3">
    <source>
        <dbReference type="ARBA" id="ARBA00007971"/>
    </source>
</evidence>
<evidence type="ECO:0000256" key="10">
    <source>
        <dbReference type="SAM" id="Phobius"/>
    </source>
</evidence>
<evidence type="ECO:0000256" key="6">
    <source>
        <dbReference type="ARBA" id="ARBA00022989"/>
    </source>
</evidence>
<dbReference type="GO" id="GO:0009431">
    <property type="term" value="C:bacterial-type flagellum basal body, MS ring"/>
    <property type="evidence" value="ECO:0007669"/>
    <property type="project" value="InterPro"/>
</dbReference>
<name>A0A3B0YYA7_9ZZZZ</name>
<reference evidence="13" key="1">
    <citation type="submission" date="2018-06" db="EMBL/GenBank/DDBJ databases">
        <authorList>
            <person name="Zhirakovskaya E."/>
        </authorList>
    </citation>
    <scope>NUCLEOTIDE SEQUENCE</scope>
</reference>
<dbReference type="GO" id="GO:0003774">
    <property type="term" value="F:cytoskeletal motor activity"/>
    <property type="evidence" value="ECO:0007669"/>
    <property type="project" value="InterPro"/>
</dbReference>
<dbReference type="InterPro" id="IPR000067">
    <property type="entry name" value="FlgMring_FliF"/>
</dbReference>
<sequence length="540" mass="58038">MAEQDVRGDLALTSQGFGNMPVLNQVGFLMGIAASIAIGGAVAFWAQTPNYHNLYSGLAAKDVMAVTDALQKIGVPFEMSGTGTVRVPGDQVDQVKIKLAAQGLPNSQGEGFELLDKDQGFGTSQFMEKARYQRALEGELSRTISTMRNVENARVHLAIPKQNFFLRDKRRPSASVMLNLYAGRNIDEGQVAAIVHMVASSIPNLESDKVTVVDQRGRLLTMPDAGGAMGLSSSNFSHRKNLEAHLTEQIEKLITPIVGIGGIRAQVTTELDFSVTEETQETFNPDLPAVRSEQSRIEESSGGGSVGGVPGALTNQPPEDATAETDLEAAQAINKRSNTQTIKNYELNRVISHVKLPGGTLKRLSVAVVVDDRQTVGDGGEVTREAWTEEELARITTLVKQAVGFNEDRGDTVSVINASFTLPETAEALPEIPVYEQPWVMDIAKMVLGVIAVLFSFFLLRSTLKSLTEKGRALPSPAVDMGQLSADQQLAIANSGGLPQLPGQVGGGEYEQNLNSAKSMVQQDPKRVAQVVKQWVGDDG</sequence>
<keyword evidence="8" id="KW-0975">Bacterial flagellum</keyword>
<dbReference type="PANTHER" id="PTHR30046">
    <property type="entry name" value="FLAGELLAR M-RING PROTEIN"/>
    <property type="match status" value="1"/>
</dbReference>
<organism evidence="13">
    <name type="scientific">hydrothermal vent metagenome</name>
    <dbReference type="NCBI Taxonomy" id="652676"/>
    <lineage>
        <taxon>unclassified sequences</taxon>
        <taxon>metagenomes</taxon>
        <taxon>ecological metagenomes</taxon>
    </lineage>
</organism>
<keyword evidence="13" id="KW-0969">Cilium</keyword>
<dbReference type="InterPro" id="IPR013556">
    <property type="entry name" value="Flag_M-ring_C"/>
</dbReference>
<evidence type="ECO:0000259" key="12">
    <source>
        <dbReference type="Pfam" id="PF08345"/>
    </source>
</evidence>
<dbReference type="PANTHER" id="PTHR30046:SF0">
    <property type="entry name" value="FLAGELLAR M-RING PROTEIN"/>
    <property type="match status" value="1"/>
</dbReference>
<evidence type="ECO:0000259" key="11">
    <source>
        <dbReference type="Pfam" id="PF01514"/>
    </source>
</evidence>
<protein>
    <submittedName>
        <fullName evidence="13">Flagellar M-ring protein FliF</fullName>
    </submittedName>
</protein>
<dbReference type="Pfam" id="PF01514">
    <property type="entry name" value="YscJ_FliF"/>
    <property type="match status" value="1"/>
</dbReference>
<gene>
    <name evidence="13" type="ORF">MNBD_GAMMA16-503</name>
</gene>
<dbReference type="AlphaFoldDB" id="A0A3B0YYA7"/>
<dbReference type="GO" id="GO:0071973">
    <property type="term" value="P:bacterial-type flagellum-dependent cell motility"/>
    <property type="evidence" value="ECO:0007669"/>
    <property type="project" value="InterPro"/>
</dbReference>
<dbReference type="InterPro" id="IPR043427">
    <property type="entry name" value="YscJ/FliF"/>
</dbReference>
<keyword evidence="7 10" id="KW-0472">Membrane</keyword>
<keyword evidence="6 10" id="KW-1133">Transmembrane helix</keyword>
<evidence type="ECO:0000256" key="7">
    <source>
        <dbReference type="ARBA" id="ARBA00023136"/>
    </source>
</evidence>
<dbReference type="PRINTS" id="PR01009">
    <property type="entry name" value="FLGMRINGFLIF"/>
</dbReference>
<feature type="compositionally biased region" description="Gly residues" evidence="9">
    <location>
        <begin position="301"/>
        <end position="310"/>
    </location>
</feature>
<feature type="domain" description="Flagellar M-ring N-terminal" evidence="11">
    <location>
        <begin position="47"/>
        <end position="221"/>
    </location>
</feature>
<feature type="domain" description="Flagellar M-ring C-terminal" evidence="12">
    <location>
        <begin position="255"/>
        <end position="420"/>
    </location>
</feature>
<keyword evidence="5 10" id="KW-0812">Transmembrane</keyword>
<dbReference type="InterPro" id="IPR045851">
    <property type="entry name" value="AMP-bd_C_sf"/>
</dbReference>
<proteinExistence type="inferred from homology"/>
<evidence type="ECO:0000256" key="9">
    <source>
        <dbReference type="SAM" id="MobiDB-lite"/>
    </source>
</evidence>
<comment type="similarity">
    <text evidence="3">Belongs to the FliF family.</text>
</comment>
<evidence type="ECO:0000313" key="13">
    <source>
        <dbReference type="EMBL" id="VAW84391.1"/>
    </source>
</evidence>
<evidence type="ECO:0000256" key="8">
    <source>
        <dbReference type="ARBA" id="ARBA00023143"/>
    </source>
</evidence>
<keyword evidence="13" id="KW-0282">Flagellum</keyword>
<dbReference type="GO" id="GO:0005886">
    <property type="term" value="C:plasma membrane"/>
    <property type="evidence" value="ECO:0007669"/>
    <property type="project" value="UniProtKB-SubCell"/>
</dbReference>
<comment type="subcellular location">
    <subcellularLocation>
        <location evidence="1">Bacterial flagellum basal body</location>
    </subcellularLocation>
    <subcellularLocation>
        <location evidence="2">Cell membrane</location>
        <topology evidence="2">Multi-pass membrane protein</topology>
    </subcellularLocation>
</comment>
<evidence type="ECO:0000256" key="4">
    <source>
        <dbReference type="ARBA" id="ARBA00022475"/>
    </source>
</evidence>
<evidence type="ECO:0000256" key="5">
    <source>
        <dbReference type="ARBA" id="ARBA00022692"/>
    </source>
</evidence>
<accession>A0A3B0YYA7</accession>
<dbReference type="Pfam" id="PF08345">
    <property type="entry name" value="YscJ_FliF_C"/>
    <property type="match status" value="1"/>
</dbReference>
<dbReference type="NCBIfam" id="TIGR00206">
    <property type="entry name" value="fliF"/>
    <property type="match status" value="1"/>
</dbReference>
<dbReference type="EMBL" id="UOFO01000043">
    <property type="protein sequence ID" value="VAW84391.1"/>
    <property type="molecule type" value="Genomic_DNA"/>
</dbReference>
<evidence type="ECO:0000256" key="2">
    <source>
        <dbReference type="ARBA" id="ARBA00004651"/>
    </source>
</evidence>
<feature type="transmembrane region" description="Helical" evidence="10">
    <location>
        <begin position="439"/>
        <end position="460"/>
    </location>
</feature>
<keyword evidence="4" id="KW-1003">Cell membrane</keyword>
<feature type="transmembrane region" description="Helical" evidence="10">
    <location>
        <begin position="26"/>
        <end position="46"/>
    </location>
</feature>